<dbReference type="InterPro" id="IPR050718">
    <property type="entry name" value="ApaG-like"/>
</dbReference>
<gene>
    <name evidence="3" type="ORF">OSTQU699_LOCUS10074</name>
</gene>
<dbReference type="NCBIfam" id="NF003967">
    <property type="entry name" value="PRK05461.1"/>
    <property type="match status" value="1"/>
</dbReference>
<organism evidence="3 4">
    <name type="scientific">Ostreobium quekettii</name>
    <dbReference type="NCBI Taxonomy" id="121088"/>
    <lineage>
        <taxon>Eukaryota</taxon>
        <taxon>Viridiplantae</taxon>
        <taxon>Chlorophyta</taxon>
        <taxon>core chlorophytes</taxon>
        <taxon>Ulvophyceae</taxon>
        <taxon>TCBD clade</taxon>
        <taxon>Bryopsidales</taxon>
        <taxon>Ostreobineae</taxon>
        <taxon>Ostreobiaceae</taxon>
        <taxon>Ostreobium</taxon>
    </lineage>
</organism>
<dbReference type="PROSITE" id="PS51087">
    <property type="entry name" value="APAG"/>
    <property type="match status" value="1"/>
</dbReference>
<name>A0A8S1JF95_9CHLO</name>
<dbReference type="InterPro" id="IPR036767">
    <property type="entry name" value="ApaG_sf"/>
</dbReference>
<dbReference type="InterPro" id="IPR001943">
    <property type="entry name" value="UVR_dom"/>
</dbReference>
<evidence type="ECO:0000313" key="4">
    <source>
        <dbReference type="Proteomes" id="UP000708148"/>
    </source>
</evidence>
<reference evidence="3" key="1">
    <citation type="submission" date="2020-12" db="EMBL/GenBank/DDBJ databases">
        <authorList>
            <person name="Iha C."/>
        </authorList>
    </citation>
    <scope>NUCLEOTIDE SEQUENCE</scope>
</reference>
<dbReference type="EMBL" id="CAJHUC010002945">
    <property type="protein sequence ID" value="CAD7704719.1"/>
    <property type="molecule type" value="Genomic_DNA"/>
</dbReference>
<sequence>MASGRPQPDFCTDRCRPGVAHAGLRLSDKQLGHCLRRSDLRIPNARRSWSNFGTSRTGVGTSGAAGDVGESLEDLRASLEAAIAIEDYAQAASLRDRIRALETEDPVIELRRRLREAVDAEDYEEAALVRDELVRQGGDLEAGTGSIEVECFSETITNEVKVRVRSFFLDHLSSVDSGQYVFAYQVEIINEGKASVQLLNRHWVITDAKGKVEEVRGRGVIGQTPIIRPSRYFQYVSVCPLATRKGCMQGEYEMVILNPENEATDTIQVRIGRFGLDVRVQAPM</sequence>
<keyword evidence="4" id="KW-1185">Reference proteome</keyword>
<dbReference type="PROSITE" id="PS50151">
    <property type="entry name" value="UVR"/>
    <property type="match status" value="2"/>
</dbReference>
<dbReference type="PANTHER" id="PTHR47191">
    <property type="entry name" value="OS05G0170800 PROTEIN"/>
    <property type="match status" value="1"/>
</dbReference>
<evidence type="ECO:0000259" key="1">
    <source>
        <dbReference type="PROSITE" id="PS50151"/>
    </source>
</evidence>
<comment type="caution">
    <text evidence="3">The sequence shown here is derived from an EMBL/GenBank/DDBJ whole genome shotgun (WGS) entry which is preliminary data.</text>
</comment>
<feature type="domain" description="UVR" evidence="1">
    <location>
        <begin position="69"/>
        <end position="104"/>
    </location>
</feature>
<dbReference type="Pfam" id="PF04379">
    <property type="entry name" value="DUF525"/>
    <property type="match status" value="1"/>
</dbReference>
<dbReference type="PANTHER" id="PTHR47191:SF2">
    <property type="entry name" value="OS05G0170800 PROTEIN"/>
    <property type="match status" value="1"/>
</dbReference>
<accession>A0A8S1JF95</accession>
<feature type="domain" description="ApaG" evidence="2">
    <location>
        <begin position="154"/>
        <end position="283"/>
    </location>
</feature>
<dbReference type="Gene3D" id="4.10.860.10">
    <property type="entry name" value="UVR domain"/>
    <property type="match status" value="1"/>
</dbReference>
<dbReference type="SUPFAM" id="SSF110069">
    <property type="entry name" value="ApaG-like"/>
    <property type="match status" value="1"/>
</dbReference>
<evidence type="ECO:0000259" key="2">
    <source>
        <dbReference type="PROSITE" id="PS51087"/>
    </source>
</evidence>
<dbReference type="Gene3D" id="2.60.40.1470">
    <property type="entry name" value="ApaG domain"/>
    <property type="match status" value="1"/>
</dbReference>
<proteinExistence type="predicted"/>
<dbReference type="OrthoDB" id="2305498at2759"/>
<protein>
    <recommendedName>
        <fullName evidence="5">Protein ApaG</fullName>
    </recommendedName>
</protein>
<feature type="domain" description="UVR" evidence="1">
    <location>
        <begin position="104"/>
        <end position="133"/>
    </location>
</feature>
<evidence type="ECO:0008006" key="5">
    <source>
        <dbReference type="Google" id="ProtNLM"/>
    </source>
</evidence>
<dbReference type="Pfam" id="PF02151">
    <property type="entry name" value="UVR"/>
    <property type="match status" value="2"/>
</dbReference>
<dbReference type="InterPro" id="IPR007474">
    <property type="entry name" value="ApaG_domain"/>
</dbReference>
<dbReference type="AlphaFoldDB" id="A0A8S1JF95"/>
<dbReference type="Proteomes" id="UP000708148">
    <property type="component" value="Unassembled WGS sequence"/>
</dbReference>
<evidence type="ECO:0000313" key="3">
    <source>
        <dbReference type="EMBL" id="CAD7704719.1"/>
    </source>
</evidence>